<dbReference type="Pfam" id="PF00078">
    <property type="entry name" value="RVT_1"/>
    <property type="match status" value="1"/>
</dbReference>
<proteinExistence type="predicted"/>
<evidence type="ECO:0000313" key="6">
    <source>
        <dbReference type="Proteomes" id="UP000593570"/>
    </source>
</evidence>
<sequence length="1157" mass="130740">MDVQQLKPWQSRDLLAIEADGITIVNVYKPDGARPRALQLLYDFIPPPNCIIGGDFNSYYELWEPGVTTHNDGNGIANWAESNGLAFIGQIGVPTSRAGHVIDLTFSDIPFASARATDDLLVAKDHSAILITVPRQHIPRPPQTTISVPDEKLETFAGLVGLGVTELPYISTNAMPEEIDQYAEYILKALVAALDTAGTKSSSKGHNASWWTKKCQQALTRLRRAKRNIGSEELWKNCEERREFLSTVRRKKLEYWRRVIDAVDSDQDLYEVVNWHKLGPNIKAPALNINGKIIWENTAKADALRETLLERVTDDEDLTDDPFEVPVVPRAQLPWQDHISLEEVTAVTTNVKSTSPGTNGITVRLLKASWEHIREHIRRLFEACLRTGYHPVPLRTAEVVMLRKPDKKNYTDPRAWRPIALLSCIGKGLERLVARRMAMIALQHTVISPQQAGALPTRSATDLLACLVHEIEHALENGMTATAVTLDVKGAFDAALRRRLQLRLRQQGWPTQLIRFIGTFMENRSARIRLEETTTPVHAIKTSPSLEENAELLGKDLTRVMDWGKDNKVALDPKKGEVIHFSRRCKGPAKTSAPDIVSSKHNYGIKPTDKPAVRWLGVWFDRRLKFSHHIQERVGKANKLVQHLRNLSNTKRGPPASLLRKAIITCVIPVLLYGAEAWYEGPTKAPQHIAHARLGNVATMQAEGINKIDETIRNAIRAILPVWKTTPNNTLYRDTGVPTARVALEDARHRFGLRIQAVHKDHPLAARAQREMWKKRFHNRRPAGALKPPQTRLQRASMLPETFPRPRQALGKRLTAAVSVTNNRNKKEAAKEFQQWQKDLPDTHLVAFSDGSQDEKGAVGWGYAIYRDGRKIAQGKGRLGIAEVFDGEAEGARNALKRACQIDAGAQIHICIDNTSVIAGLLGDAPTSSQDAFLEFQEIAQAVAVNVRWAPGHEDIEGNEEADRLAKEGTKMLMGNPSISATYAAAKRKIRETRDRHFRDWWQEALPRHRSYHALDLKTATLKCPRELSLLRGTLHHLLACRSTHGDFQSYHRRFNHKDATKCTCGRIKTPEHLVFCRKVQRLRSQWPQLKKEPQNYREYWTELIKQPERFAVFLEMTRFYEKICPNARTTQTQSRTSESRPRTSQPMEIQEQASPS</sequence>
<dbReference type="GO" id="GO:0005739">
    <property type="term" value="C:mitochondrion"/>
    <property type="evidence" value="ECO:0007669"/>
    <property type="project" value="UniProtKB-SubCell"/>
</dbReference>
<dbReference type="InterPro" id="IPR043502">
    <property type="entry name" value="DNA/RNA_pol_sf"/>
</dbReference>
<dbReference type="PANTHER" id="PTHR33481:SF1">
    <property type="entry name" value="ENDONUCLEASE_EXONUCLEASE_PHOSPHATASE DOMAIN-CONTAINING PROTEIN-RELATED"/>
    <property type="match status" value="1"/>
</dbReference>
<gene>
    <name evidence="5" type="ORF">HZS61_004987</name>
</gene>
<comment type="subcellular location">
    <subcellularLocation>
        <location evidence="1">Mitochondrion</location>
    </subcellularLocation>
</comment>
<dbReference type="EMBL" id="JACDXP010000014">
    <property type="protein sequence ID" value="KAF6515081.1"/>
    <property type="molecule type" value="Genomic_DNA"/>
</dbReference>
<evidence type="ECO:0000256" key="3">
    <source>
        <dbReference type="SAM" id="MobiDB-lite"/>
    </source>
</evidence>
<dbReference type="SUPFAM" id="SSF56672">
    <property type="entry name" value="DNA/RNA polymerases"/>
    <property type="match status" value="1"/>
</dbReference>
<dbReference type="InterPro" id="IPR036397">
    <property type="entry name" value="RNaseH_sf"/>
</dbReference>
<dbReference type="InterPro" id="IPR036691">
    <property type="entry name" value="Endo/exonu/phosph_ase_sf"/>
</dbReference>
<dbReference type="InterPro" id="IPR002156">
    <property type="entry name" value="RNaseH_domain"/>
</dbReference>
<evidence type="ECO:0000256" key="2">
    <source>
        <dbReference type="ARBA" id="ARBA00023128"/>
    </source>
</evidence>
<evidence type="ECO:0000256" key="1">
    <source>
        <dbReference type="ARBA" id="ARBA00004173"/>
    </source>
</evidence>
<comment type="caution">
    <text evidence="5">The sequence shown here is derived from an EMBL/GenBank/DDBJ whole genome shotgun (WGS) entry which is preliminary data.</text>
</comment>
<organism evidence="5 6">
    <name type="scientific">Fusarium oxysporum f. sp. conglutinans</name>
    <dbReference type="NCBI Taxonomy" id="100902"/>
    <lineage>
        <taxon>Eukaryota</taxon>
        <taxon>Fungi</taxon>
        <taxon>Dikarya</taxon>
        <taxon>Ascomycota</taxon>
        <taxon>Pezizomycotina</taxon>
        <taxon>Sordariomycetes</taxon>
        <taxon>Hypocreomycetidae</taxon>
        <taxon>Hypocreales</taxon>
        <taxon>Nectriaceae</taxon>
        <taxon>Fusarium</taxon>
        <taxon>Fusarium oxysporum species complex</taxon>
    </lineage>
</organism>
<feature type="domain" description="RNase H type-1" evidence="4">
    <location>
        <begin position="841"/>
        <end position="971"/>
    </location>
</feature>
<dbReference type="InterPro" id="IPR000477">
    <property type="entry name" value="RT_dom"/>
</dbReference>
<dbReference type="Proteomes" id="UP000593570">
    <property type="component" value="Unassembled WGS sequence"/>
</dbReference>
<dbReference type="Gene3D" id="3.60.10.10">
    <property type="entry name" value="Endonuclease/exonuclease/phosphatase"/>
    <property type="match status" value="1"/>
</dbReference>
<dbReference type="AlphaFoldDB" id="A0A8H6GCC1"/>
<dbReference type="InterPro" id="IPR012337">
    <property type="entry name" value="RNaseH-like_sf"/>
</dbReference>
<dbReference type="CDD" id="cd09276">
    <property type="entry name" value="Rnase_HI_RT_non_LTR"/>
    <property type="match status" value="1"/>
</dbReference>
<dbReference type="GO" id="GO:0003676">
    <property type="term" value="F:nucleic acid binding"/>
    <property type="evidence" value="ECO:0007669"/>
    <property type="project" value="InterPro"/>
</dbReference>
<evidence type="ECO:0000313" key="5">
    <source>
        <dbReference type="EMBL" id="KAF6515081.1"/>
    </source>
</evidence>
<keyword evidence="2" id="KW-0496">Mitochondrion</keyword>
<protein>
    <recommendedName>
        <fullName evidence="4">RNase H type-1 domain-containing protein</fullName>
    </recommendedName>
</protein>
<dbReference type="InterPro" id="IPR005135">
    <property type="entry name" value="Endo/exonuclease/phosphatase"/>
</dbReference>
<dbReference type="Gene3D" id="3.30.420.10">
    <property type="entry name" value="Ribonuclease H-like superfamily/Ribonuclease H"/>
    <property type="match status" value="1"/>
</dbReference>
<dbReference type="Pfam" id="PF00075">
    <property type="entry name" value="RNase_H"/>
    <property type="match status" value="1"/>
</dbReference>
<accession>A0A8H6GCC1</accession>
<dbReference type="PROSITE" id="PS50879">
    <property type="entry name" value="RNASE_H_1"/>
    <property type="match status" value="1"/>
</dbReference>
<dbReference type="SUPFAM" id="SSF56219">
    <property type="entry name" value="DNase I-like"/>
    <property type="match status" value="1"/>
</dbReference>
<dbReference type="Pfam" id="PF14529">
    <property type="entry name" value="Exo_endo_phos_2"/>
    <property type="match status" value="1"/>
</dbReference>
<reference evidence="5 6" key="1">
    <citation type="journal article" date="2020" name="bioRxiv">
        <title>A chromosome-scale genome assembly for the Fusarium oxysporum strain Fo5176 to establish a model Arabidopsis-fungal pathosystem.</title>
        <authorList>
            <person name="Fokkens L."/>
            <person name="Guo L."/>
            <person name="Dora S."/>
            <person name="Wang B."/>
            <person name="Ye K."/>
            <person name="Sanchez-Rodriguez C."/>
            <person name="Croll D."/>
        </authorList>
    </citation>
    <scope>NUCLEOTIDE SEQUENCE [LARGE SCALE GENOMIC DNA]</scope>
    <source>
        <strain evidence="5 6">Fo5176</strain>
    </source>
</reference>
<feature type="compositionally biased region" description="Low complexity" evidence="3">
    <location>
        <begin position="1129"/>
        <end position="1147"/>
    </location>
</feature>
<evidence type="ECO:0000259" key="4">
    <source>
        <dbReference type="PROSITE" id="PS50879"/>
    </source>
</evidence>
<feature type="region of interest" description="Disordered" evidence="3">
    <location>
        <begin position="1128"/>
        <end position="1157"/>
    </location>
</feature>
<dbReference type="SUPFAM" id="SSF53098">
    <property type="entry name" value="Ribonuclease H-like"/>
    <property type="match status" value="1"/>
</dbReference>
<name>A0A8H6GCC1_FUSOX</name>
<dbReference type="PANTHER" id="PTHR33481">
    <property type="entry name" value="REVERSE TRANSCRIPTASE"/>
    <property type="match status" value="1"/>
</dbReference>
<dbReference type="GO" id="GO:0004523">
    <property type="term" value="F:RNA-DNA hybrid ribonuclease activity"/>
    <property type="evidence" value="ECO:0007669"/>
    <property type="project" value="InterPro"/>
</dbReference>